<evidence type="ECO:0000313" key="2">
    <source>
        <dbReference type="Proteomes" id="UP000094053"/>
    </source>
</evidence>
<protein>
    <submittedName>
        <fullName evidence="1">Carnitine dehydratase</fullName>
    </submittedName>
</protein>
<gene>
    <name evidence="1" type="ORF">BHQ18_14845</name>
</gene>
<dbReference type="Gene3D" id="3.30.1540.10">
    <property type="entry name" value="formyl-coa transferase, domain 3"/>
    <property type="match status" value="1"/>
</dbReference>
<dbReference type="InterPro" id="IPR044855">
    <property type="entry name" value="CoA-Trfase_III_dom3_sf"/>
</dbReference>
<dbReference type="OrthoDB" id="9797653at2"/>
<dbReference type="InterPro" id="IPR023606">
    <property type="entry name" value="CoA-Trfase_III_dom_1_sf"/>
</dbReference>
<dbReference type="STRING" id="1776.BHQ18_14845"/>
<name>A0A1E3RIP3_MYCFV</name>
<accession>A0A1E3RIP3</accession>
<proteinExistence type="predicted"/>
<dbReference type="AlphaFoldDB" id="A0A1E3RIP3"/>
<dbReference type="InterPro" id="IPR003673">
    <property type="entry name" value="CoA-Trfase_fam_III"/>
</dbReference>
<dbReference type="Proteomes" id="UP000094053">
    <property type="component" value="Unassembled WGS sequence"/>
</dbReference>
<dbReference type="PANTHER" id="PTHR48228:SF5">
    <property type="entry name" value="ALPHA-METHYLACYL-COA RACEMASE"/>
    <property type="match status" value="1"/>
</dbReference>
<dbReference type="InterPro" id="IPR050509">
    <property type="entry name" value="CoA-transferase_III"/>
</dbReference>
<comment type="caution">
    <text evidence="1">The sequence shown here is derived from an EMBL/GenBank/DDBJ whole genome shotgun (WGS) entry which is preliminary data.</text>
</comment>
<dbReference type="RefSeq" id="WP_069414395.1">
    <property type="nucleotide sequence ID" value="NZ_JACKUL010000020.1"/>
</dbReference>
<organism evidence="1 2">
    <name type="scientific">Mycolicibacterium flavescens</name>
    <name type="common">Mycobacterium flavescens</name>
    <dbReference type="NCBI Taxonomy" id="1776"/>
    <lineage>
        <taxon>Bacteria</taxon>
        <taxon>Bacillati</taxon>
        <taxon>Actinomycetota</taxon>
        <taxon>Actinomycetes</taxon>
        <taxon>Mycobacteriales</taxon>
        <taxon>Mycobacteriaceae</taxon>
        <taxon>Mycolicibacterium</taxon>
    </lineage>
</organism>
<dbReference type="SUPFAM" id="SSF89796">
    <property type="entry name" value="CoA-transferase family III (CaiB/BaiF)"/>
    <property type="match status" value="1"/>
</dbReference>
<dbReference type="PANTHER" id="PTHR48228">
    <property type="entry name" value="SUCCINYL-COA--D-CITRAMALATE COA-TRANSFERASE"/>
    <property type="match status" value="1"/>
</dbReference>
<reference evidence="2" key="1">
    <citation type="submission" date="2016-09" db="EMBL/GenBank/DDBJ databases">
        <authorList>
            <person name="Greninger A.L."/>
            <person name="Jerome K.R."/>
            <person name="Mcnair B."/>
            <person name="Wallis C."/>
            <person name="Fang F."/>
        </authorList>
    </citation>
    <scope>NUCLEOTIDE SEQUENCE [LARGE SCALE GENOMIC DNA]</scope>
    <source>
        <strain evidence="2">M6</strain>
    </source>
</reference>
<dbReference type="EMBL" id="MIHA01000010">
    <property type="protein sequence ID" value="ODQ89267.1"/>
    <property type="molecule type" value="Genomic_DNA"/>
</dbReference>
<sequence>MYILSETSYGVDVVPTAALTGYRVVELGGMGPGPHAATILADLGADVLRIERPRKGTAPTGAQYRGRRIVEADLKNPDDVADIRRLIDRADVLIEGFRPGVAERLGLGPDDCCATNPGLVFLRLTGWGQTGPRANEAGHDINYISITGVLNAIGPAGQPPVPPLNLVGDYGGGSMTAVVGVLAALVERHTSGKGQVIDAAMVDGAAQLTHAMWSMRANNRWSDERAVNIFDGSAPFYRCYECADGRYVAVGALEPEFFAELLATLGLDPDDVGPQRDESRWPHMRKLFADRFVGRTRDEWAMTFAGTDACVTPVLSMAEAVADPHLTARNVLIEVDGRVQPAPAPRFSRTPQPVPQPNHTVVSLETLWQD</sequence>
<keyword evidence="2" id="KW-1185">Reference proteome</keyword>
<dbReference type="Gene3D" id="3.40.50.10540">
    <property type="entry name" value="Crotonobetainyl-coa:carnitine coa-transferase, domain 1"/>
    <property type="match status" value="1"/>
</dbReference>
<evidence type="ECO:0000313" key="1">
    <source>
        <dbReference type="EMBL" id="ODQ89267.1"/>
    </source>
</evidence>
<dbReference type="GO" id="GO:0003824">
    <property type="term" value="F:catalytic activity"/>
    <property type="evidence" value="ECO:0007669"/>
    <property type="project" value="InterPro"/>
</dbReference>
<dbReference type="Pfam" id="PF02515">
    <property type="entry name" value="CoA_transf_3"/>
    <property type="match status" value="1"/>
</dbReference>